<accession>A0A5C4LTR1</accession>
<protein>
    <submittedName>
        <fullName evidence="2">Uncharacterized protein</fullName>
    </submittedName>
</protein>
<dbReference type="Proteomes" id="UP000306740">
    <property type="component" value="Unassembled WGS sequence"/>
</dbReference>
<sequence length="185" mass="18351">MSTTTPVASRRSWRGARAGVAASLAVCVALLGHLAGGGRAPDTVAVAVTVVVAGLVAHRLAARRWTVRTLTALVVGVQSGVHLWCATTAPSAPGSATASSGAMLLGHALATVATVALLQHGEQALSALTELLVARPLRRLGYALAAAGRRGAPGLATGVADGAAARLHHLLLGAALRLRGPPAGV</sequence>
<keyword evidence="1" id="KW-0812">Transmembrane</keyword>
<reference evidence="2 3" key="1">
    <citation type="submission" date="2019-05" db="EMBL/GenBank/DDBJ databases">
        <title>Mumia sp. nov., isolated from the intestinal contents of plateau pika (Ochotona curzoniae) in the Qinghai-Tibet plateau of China.</title>
        <authorList>
            <person name="Tian Z."/>
        </authorList>
    </citation>
    <scope>NUCLEOTIDE SEQUENCE [LARGE SCALE GENOMIC DNA]</scope>
    <source>
        <strain evidence="3">527</strain>
    </source>
</reference>
<evidence type="ECO:0000256" key="1">
    <source>
        <dbReference type="SAM" id="Phobius"/>
    </source>
</evidence>
<evidence type="ECO:0000313" key="2">
    <source>
        <dbReference type="EMBL" id="TNC22032.1"/>
    </source>
</evidence>
<organism evidence="2 3">
    <name type="scientific">Mumia zhuanghuii</name>
    <dbReference type="NCBI Taxonomy" id="2585211"/>
    <lineage>
        <taxon>Bacteria</taxon>
        <taxon>Bacillati</taxon>
        <taxon>Actinomycetota</taxon>
        <taxon>Actinomycetes</taxon>
        <taxon>Propionibacteriales</taxon>
        <taxon>Nocardioidaceae</taxon>
        <taxon>Mumia</taxon>
    </lineage>
</organism>
<keyword evidence="1" id="KW-1133">Transmembrane helix</keyword>
<evidence type="ECO:0000313" key="3">
    <source>
        <dbReference type="Proteomes" id="UP000306740"/>
    </source>
</evidence>
<name>A0A5C4LTR1_9ACTN</name>
<comment type="caution">
    <text evidence="2">The sequence shown here is derived from an EMBL/GenBank/DDBJ whole genome shotgun (WGS) entry which is preliminary data.</text>
</comment>
<dbReference type="AlphaFoldDB" id="A0A5C4LTR1"/>
<gene>
    <name evidence="2" type="ORF">FHE65_36165</name>
</gene>
<feature type="transmembrane region" description="Helical" evidence="1">
    <location>
        <begin position="20"/>
        <end position="38"/>
    </location>
</feature>
<feature type="transmembrane region" description="Helical" evidence="1">
    <location>
        <begin position="44"/>
        <end position="62"/>
    </location>
</feature>
<dbReference type="RefSeq" id="WP_139107552.1">
    <property type="nucleotide sequence ID" value="NZ_VDFR01000283.1"/>
</dbReference>
<proteinExistence type="predicted"/>
<dbReference type="EMBL" id="VDFR01000283">
    <property type="protein sequence ID" value="TNC22032.1"/>
    <property type="molecule type" value="Genomic_DNA"/>
</dbReference>
<keyword evidence="1" id="KW-0472">Membrane</keyword>